<dbReference type="Proteomes" id="UP001324427">
    <property type="component" value="Unassembled WGS sequence"/>
</dbReference>
<accession>A0AAV9JE90</accession>
<protein>
    <submittedName>
        <fullName evidence="2">Uncharacterized protein</fullName>
    </submittedName>
</protein>
<feature type="compositionally biased region" description="Basic and acidic residues" evidence="1">
    <location>
        <begin position="136"/>
        <end position="165"/>
    </location>
</feature>
<keyword evidence="3" id="KW-1185">Reference proteome</keyword>
<sequence>MASSKTNALIFHLIATAANCPSEVKDLVNQLTAAVHAERIEATSEVEHLKAGLAAYGTPKDADPAPVKHEVEDCRIMKVETKRPSLPPTPPTTAAATLNSYQPIASPQPPPFRLNGPTFLSGLDGPATEPVPPAFHFREPRSSLEPRLRTERQHTRRPDRYDHPANRMHTGEGPPKRHKTSNFDRSARHTCRRCYSLDRDCDGEATCHNCSAGDCVYSWCRRGSRSECASASCSMIHWDQPESRERARIIKDLAPERRRG</sequence>
<evidence type="ECO:0000313" key="3">
    <source>
        <dbReference type="Proteomes" id="UP001324427"/>
    </source>
</evidence>
<dbReference type="EMBL" id="JAVFHQ010000039">
    <property type="protein sequence ID" value="KAK4542722.1"/>
    <property type="molecule type" value="Genomic_DNA"/>
</dbReference>
<evidence type="ECO:0000256" key="1">
    <source>
        <dbReference type="SAM" id="MobiDB-lite"/>
    </source>
</evidence>
<name>A0AAV9JE90_9PEZI</name>
<comment type="caution">
    <text evidence="2">The sequence shown here is derived from an EMBL/GenBank/DDBJ whole genome shotgun (WGS) entry which is preliminary data.</text>
</comment>
<dbReference type="AlphaFoldDB" id="A0AAV9JE90"/>
<gene>
    <name evidence="2" type="ORF">LTR36_006294</name>
</gene>
<reference evidence="2 3" key="1">
    <citation type="submission" date="2021-11" db="EMBL/GenBank/DDBJ databases">
        <title>Black yeast isolated from Biological Soil Crust.</title>
        <authorList>
            <person name="Kurbessoian T."/>
        </authorList>
    </citation>
    <scope>NUCLEOTIDE SEQUENCE [LARGE SCALE GENOMIC DNA]</scope>
    <source>
        <strain evidence="2 3">CCFEE 5522</strain>
    </source>
</reference>
<organism evidence="2 3">
    <name type="scientific">Oleoguttula mirabilis</name>
    <dbReference type="NCBI Taxonomy" id="1507867"/>
    <lineage>
        <taxon>Eukaryota</taxon>
        <taxon>Fungi</taxon>
        <taxon>Dikarya</taxon>
        <taxon>Ascomycota</taxon>
        <taxon>Pezizomycotina</taxon>
        <taxon>Dothideomycetes</taxon>
        <taxon>Dothideomycetidae</taxon>
        <taxon>Mycosphaerellales</taxon>
        <taxon>Teratosphaeriaceae</taxon>
        <taxon>Oleoguttula</taxon>
    </lineage>
</organism>
<proteinExistence type="predicted"/>
<evidence type="ECO:0000313" key="2">
    <source>
        <dbReference type="EMBL" id="KAK4542722.1"/>
    </source>
</evidence>
<feature type="region of interest" description="Disordered" evidence="1">
    <location>
        <begin position="135"/>
        <end position="183"/>
    </location>
</feature>